<evidence type="ECO:0000313" key="1">
    <source>
        <dbReference type="EMBL" id="KJH43190.1"/>
    </source>
</evidence>
<evidence type="ECO:0008006" key="3">
    <source>
        <dbReference type="Google" id="ProtNLM"/>
    </source>
</evidence>
<organism evidence="1 2">
    <name type="scientific">Dictyocaulus viviparus</name>
    <name type="common">Bovine lungworm</name>
    <dbReference type="NCBI Taxonomy" id="29172"/>
    <lineage>
        <taxon>Eukaryota</taxon>
        <taxon>Metazoa</taxon>
        <taxon>Ecdysozoa</taxon>
        <taxon>Nematoda</taxon>
        <taxon>Chromadorea</taxon>
        <taxon>Rhabditida</taxon>
        <taxon>Rhabditina</taxon>
        <taxon>Rhabditomorpha</taxon>
        <taxon>Strongyloidea</taxon>
        <taxon>Metastrongylidae</taxon>
        <taxon>Dictyocaulus</taxon>
    </lineage>
</organism>
<dbReference type="Proteomes" id="UP000053766">
    <property type="component" value="Unassembled WGS sequence"/>
</dbReference>
<dbReference type="PANTHER" id="PTHR31562">
    <property type="entry name" value="PROTEIN CBG18972"/>
    <property type="match status" value="1"/>
</dbReference>
<reference evidence="2" key="2">
    <citation type="journal article" date="2016" name="Sci. Rep.">
        <title>Dictyocaulus viviparus genome, variome and transcriptome elucidate lungworm biology and support future intervention.</title>
        <authorList>
            <person name="McNulty S.N."/>
            <person name="Strube C."/>
            <person name="Rosa B.A."/>
            <person name="Martin J.C."/>
            <person name="Tyagi R."/>
            <person name="Choi Y.J."/>
            <person name="Wang Q."/>
            <person name="Hallsworth Pepin K."/>
            <person name="Zhang X."/>
            <person name="Ozersky P."/>
            <person name="Wilson R.K."/>
            <person name="Sternberg P.W."/>
            <person name="Gasser R.B."/>
            <person name="Mitreva M."/>
        </authorList>
    </citation>
    <scope>NUCLEOTIDE SEQUENCE [LARGE SCALE GENOMIC DNA]</scope>
    <source>
        <strain evidence="2">HannoverDv2000</strain>
    </source>
</reference>
<dbReference type="Gene3D" id="3.90.550.10">
    <property type="entry name" value="Spore Coat Polysaccharide Biosynthesis Protein SpsA, Chain A"/>
    <property type="match status" value="1"/>
</dbReference>
<protein>
    <recommendedName>
        <fullName evidence="3">Nucleotide-diphospho-sugar transferase domain-containing protein</fullName>
    </recommendedName>
</protein>
<feature type="non-terminal residue" evidence="1">
    <location>
        <position position="1"/>
    </location>
</feature>
<keyword evidence="2" id="KW-1185">Reference proteome</keyword>
<dbReference type="OrthoDB" id="407658at2759"/>
<evidence type="ECO:0000313" key="2">
    <source>
        <dbReference type="Proteomes" id="UP000053766"/>
    </source>
</evidence>
<dbReference type="SUPFAM" id="SSF53448">
    <property type="entry name" value="Nucleotide-diphospho-sugar transferases"/>
    <property type="match status" value="1"/>
</dbReference>
<dbReference type="STRING" id="29172.A0A0D8XEY9"/>
<dbReference type="PANTHER" id="PTHR31562:SF9">
    <property type="entry name" value="GLYCOSYLTRANSFERASE FAMILY 8 PROTEIN"/>
    <property type="match status" value="1"/>
</dbReference>
<sequence>IIRLRYFEQRTHHGQQHETHHVNVDRHDFKLLSFHELEHFLPHDSINKSAILEVIEPDTDPAFYHHAMMSVSCYARAQGYEFRIIISSNYSKECPHKDVYLRRHCVVAQILPNYHTVLYIDADMGVVYPKRRIEEYIDEDIEIAFFDRFYNWEVAAGSYIVRNTPWTVNFLKNFADYEYRLPKKFHGTDNGALHGTAWVRDNWMTNSKWSPEKDFMIHNWKITQLRKYTDDDLPLMLHGSSKGEWFNPFQGHIQLDLCTPRNLTWNYDVNLIETREKIEAKLQLLYSVIDRDQSASTEFHKRSPALSKSRCSPELP</sequence>
<proteinExistence type="predicted"/>
<dbReference type="AlphaFoldDB" id="A0A0D8XEY9"/>
<dbReference type="InterPro" id="IPR029044">
    <property type="entry name" value="Nucleotide-diphossugar_trans"/>
</dbReference>
<dbReference type="EMBL" id="KN716583">
    <property type="protein sequence ID" value="KJH43190.1"/>
    <property type="molecule type" value="Genomic_DNA"/>
</dbReference>
<reference evidence="1 2" key="1">
    <citation type="submission" date="2013-11" db="EMBL/GenBank/DDBJ databases">
        <title>Draft genome of the bovine lungworm Dictyocaulus viviparus.</title>
        <authorList>
            <person name="Mitreva M."/>
        </authorList>
    </citation>
    <scope>NUCLEOTIDE SEQUENCE [LARGE SCALE GENOMIC DNA]</scope>
    <source>
        <strain evidence="1 2">HannoverDv2000</strain>
    </source>
</reference>
<dbReference type="InterPro" id="IPR004988">
    <property type="entry name" value="DUF273"/>
</dbReference>
<name>A0A0D8XEY9_DICVI</name>
<accession>A0A0D8XEY9</accession>
<gene>
    <name evidence="1" type="ORF">DICVIV_10789</name>
</gene>
<dbReference type="Pfam" id="PF03314">
    <property type="entry name" value="DUF273"/>
    <property type="match status" value="2"/>
</dbReference>